<keyword evidence="2" id="KW-1185">Reference proteome</keyword>
<reference evidence="1" key="2">
    <citation type="submission" date="2023-05" db="EMBL/GenBank/DDBJ databases">
        <authorList>
            <consortium name="Lawrence Berkeley National Laboratory"/>
            <person name="Steindorff A."/>
            <person name="Hensen N."/>
            <person name="Bonometti L."/>
            <person name="Westerberg I."/>
            <person name="Brannstrom I.O."/>
            <person name="Guillou S."/>
            <person name="Cros-Aarteil S."/>
            <person name="Calhoun S."/>
            <person name="Haridas S."/>
            <person name="Kuo A."/>
            <person name="Mondo S."/>
            <person name="Pangilinan J."/>
            <person name="Riley R."/>
            <person name="Labutti K."/>
            <person name="Andreopoulos B."/>
            <person name="Lipzen A."/>
            <person name="Chen C."/>
            <person name="Yanf M."/>
            <person name="Daum C."/>
            <person name="Ng V."/>
            <person name="Clum A."/>
            <person name="Ohm R."/>
            <person name="Martin F."/>
            <person name="Silar P."/>
            <person name="Natvig D."/>
            <person name="Lalanne C."/>
            <person name="Gautier V."/>
            <person name="Ament-Velasquez S.L."/>
            <person name="Kruys A."/>
            <person name="Hutchinson M.I."/>
            <person name="Powell A.J."/>
            <person name="Barry K."/>
            <person name="Miller A.N."/>
            <person name="Grigoriev I.V."/>
            <person name="Debuchy R."/>
            <person name="Gladieux P."/>
            <person name="Thoren M.H."/>
            <person name="Johannesson H."/>
        </authorList>
    </citation>
    <scope>NUCLEOTIDE SEQUENCE</scope>
    <source>
        <strain evidence="1">PSN293</strain>
    </source>
</reference>
<proteinExistence type="predicted"/>
<evidence type="ECO:0000313" key="2">
    <source>
        <dbReference type="Proteomes" id="UP001301769"/>
    </source>
</evidence>
<evidence type="ECO:0000313" key="1">
    <source>
        <dbReference type="EMBL" id="KAK4209474.1"/>
    </source>
</evidence>
<gene>
    <name evidence="1" type="ORF">QBC37DRAFT_378040</name>
</gene>
<dbReference type="AlphaFoldDB" id="A0AAN6XZA9"/>
<reference evidence="1" key="1">
    <citation type="journal article" date="2023" name="Mol. Phylogenet. Evol.">
        <title>Genome-scale phylogeny and comparative genomics of the fungal order Sordariales.</title>
        <authorList>
            <person name="Hensen N."/>
            <person name="Bonometti L."/>
            <person name="Westerberg I."/>
            <person name="Brannstrom I.O."/>
            <person name="Guillou S."/>
            <person name="Cros-Aarteil S."/>
            <person name="Calhoun S."/>
            <person name="Haridas S."/>
            <person name="Kuo A."/>
            <person name="Mondo S."/>
            <person name="Pangilinan J."/>
            <person name="Riley R."/>
            <person name="LaButti K."/>
            <person name="Andreopoulos B."/>
            <person name="Lipzen A."/>
            <person name="Chen C."/>
            <person name="Yan M."/>
            <person name="Daum C."/>
            <person name="Ng V."/>
            <person name="Clum A."/>
            <person name="Steindorff A."/>
            <person name="Ohm R.A."/>
            <person name="Martin F."/>
            <person name="Silar P."/>
            <person name="Natvig D.O."/>
            <person name="Lalanne C."/>
            <person name="Gautier V."/>
            <person name="Ament-Velasquez S.L."/>
            <person name="Kruys A."/>
            <person name="Hutchinson M.I."/>
            <person name="Powell A.J."/>
            <person name="Barry K."/>
            <person name="Miller A.N."/>
            <person name="Grigoriev I.V."/>
            <person name="Debuchy R."/>
            <person name="Gladieux P."/>
            <person name="Hiltunen Thoren M."/>
            <person name="Johannesson H."/>
        </authorList>
    </citation>
    <scope>NUCLEOTIDE SEQUENCE</scope>
    <source>
        <strain evidence="1">PSN293</strain>
    </source>
</reference>
<organism evidence="1 2">
    <name type="scientific">Rhypophila decipiens</name>
    <dbReference type="NCBI Taxonomy" id="261697"/>
    <lineage>
        <taxon>Eukaryota</taxon>
        <taxon>Fungi</taxon>
        <taxon>Dikarya</taxon>
        <taxon>Ascomycota</taxon>
        <taxon>Pezizomycotina</taxon>
        <taxon>Sordariomycetes</taxon>
        <taxon>Sordariomycetidae</taxon>
        <taxon>Sordariales</taxon>
        <taxon>Naviculisporaceae</taxon>
        <taxon>Rhypophila</taxon>
    </lineage>
</organism>
<dbReference type="PANTHER" id="PTHR37535">
    <property type="entry name" value="FLUG DOMAIN PROTEIN"/>
    <property type="match status" value="1"/>
</dbReference>
<name>A0AAN6XZA9_9PEZI</name>
<dbReference type="PANTHER" id="PTHR37535:SF3">
    <property type="entry name" value="FLUG DOMAIN-CONTAINING PROTEIN"/>
    <property type="match status" value="1"/>
</dbReference>
<comment type="caution">
    <text evidence="1">The sequence shown here is derived from an EMBL/GenBank/DDBJ whole genome shotgun (WGS) entry which is preliminary data.</text>
</comment>
<sequence length="625" mass="71584">MPKAKSAAKTRRFAEEKGYIGDINNVNNNAVPRPVLPYTQGQYEILLELWDECKDDLFRKHGTVASALCLQSLKLFAEFIGNSTLGILDPSGKAAVQTVRNYFWRFVSGWNLQNPESIIPRDFHDSVTDDIKTRIKSKLGLSELTRTKTFLTLENFIYLERQLWENDPHEYVHEAYRVFISAKPKCHVYTPTRLGEISEGSTRRGTGNGLRYRDTVLLVTWKDGQPELRYSLKREFAKGLHDKPAQRPTHILYEEVPDQLLVVQPMVLAATPPEDGRQWEFEWEDTVLDYPVFPEVSADGPVWDKIQTGSSFNSQLASLSERARLREAIEVHSGRRNAILKATENGFSNDELLKFAAHTNQITRTRDYLSSICGIDGQASFLGTQLRRDMAEDFRSATVRRNPELFLSLPAQQQDEPQERPEYIEIRAELYERKRKLVRQELLNIQKTQERIHPSDSTKSFHTDQHRTRFGRLRHMMPHRSSLADLLFLNAPLRSAEGIQAINHLISLIREPSNVAYQQSLQPRQGTGLCPTPGCTEHVEEKEPGKRWSHIFTCSMAYHRNNTGLQSFVFCVATGLRLRPPGRCTAVRFCDFRHATAYDGRYATCYGKDSLPAAVRLRGYQKKAS</sequence>
<dbReference type="Proteomes" id="UP001301769">
    <property type="component" value="Unassembled WGS sequence"/>
</dbReference>
<accession>A0AAN6XZA9</accession>
<protein>
    <submittedName>
        <fullName evidence="1">Uncharacterized protein</fullName>
    </submittedName>
</protein>
<dbReference type="EMBL" id="MU858204">
    <property type="protein sequence ID" value="KAK4209474.1"/>
    <property type="molecule type" value="Genomic_DNA"/>
</dbReference>